<evidence type="ECO:0000313" key="4">
    <source>
        <dbReference type="EMBL" id="NOT34986.1"/>
    </source>
</evidence>
<keyword evidence="1" id="KW-0175">Coiled coil</keyword>
<protein>
    <recommendedName>
        <fullName evidence="6">C4-type zinc ribbon domain-containing protein</fullName>
    </recommendedName>
</protein>
<evidence type="ECO:0000259" key="2">
    <source>
        <dbReference type="Pfam" id="PF02591"/>
    </source>
</evidence>
<dbReference type="PANTHER" id="PTHR39082">
    <property type="entry name" value="PHOSPHOLIPASE C-BETA-2-RELATED"/>
    <property type="match status" value="1"/>
</dbReference>
<evidence type="ECO:0000256" key="1">
    <source>
        <dbReference type="SAM" id="Coils"/>
    </source>
</evidence>
<evidence type="ECO:0000259" key="3">
    <source>
        <dbReference type="Pfam" id="PF24481"/>
    </source>
</evidence>
<organism evidence="4 5">
    <name type="scientific">Eiseniibacteriota bacterium</name>
    <dbReference type="NCBI Taxonomy" id="2212470"/>
    <lineage>
        <taxon>Bacteria</taxon>
        <taxon>Candidatus Eiseniibacteriota</taxon>
    </lineage>
</organism>
<dbReference type="InterPro" id="IPR003743">
    <property type="entry name" value="Zf-RING_7"/>
</dbReference>
<dbReference type="Pfam" id="PF02591">
    <property type="entry name" value="Zn_ribbon_9"/>
    <property type="match status" value="1"/>
</dbReference>
<dbReference type="Pfam" id="PF24481">
    <property type="entry name" value="CT398_CC"/>
    <property type="match status" value="1"/>
</dbReference>
<dbReference type="InterPro" id="IPR052376">
    <property type="entry name" value="Oxidative_Scav/Glycosyltrans"/>
</dbReference>
<dbReference type="EMBL" id="JABFRW010000162">
    <property type="protein sequence ID" value="NOT34986.1"/>
    <property type="molecule type" value="Genomic_DNA"/>
</dbReference>
<dbReference type="InterPro" id="IPR056003">
    <property type="entry name" value="CT398_CC_hairpin"/>
</dbReference>
<dbReference type="AlphaFoldDB" id="A0A849SK67"/>
<dbReference type="PANTHER" id="PTHR39082:SF1">
    <property type="entry name" value="SCAVENGER RECEPTOR CLASS A MEMBER 3"/>
    <property type="match status" value="1"/>
</dbReference>
<dbReference type="Gene3D" id="1.10.287.1490">
    <property type="match status" value="1"/>
</dbReference>
<evidence type="ECO:0000313" key="5">
    <source>
        <dbReference type="Proteomes" id="UP000580839"/>
    </source>
</evidence>
<evidence type="ECO:0008006" key="6">
    <source>
        <dbReference type="Google" id="ProtNLM"/>
    </source>
</evidence>
<feature type="domain" description="CT398-like coiled coil hairpin" evidence="3">
    <location>
        <begin position="5"/>
        <end position="180"/>
    </location>
</feature>
<proteinExistence type="predicted"/>
<feature type="domain" description="C4-type zinc ribbon" evidence="2">
    <location>
        <begin position="191"/>
        <end position="223"/>
    </location>
</feature>
<accession>A0A849SK67</accession>
<sequence>MWALHLLDDQLLTIAQQLARLPEEIAAIERRLTHDRTQRDAHLAGEHEQQLRHRTIEREIAAIETEARRFEGQLPLVKKNDEYQALVHEIADRKRRRSELETQLLELMDQEEQSAVRRPKLELAVAEAEASAAVRRAALEKEAGVEQARADAVNRKRVSLLETIPPATRARYERIHESRGGRALVPVAKNACSACYRALAPQALQEVKRGDRLIGCDGCGRLLIWPPDDDA</sequence>
<comment type="caution">
    <text evidence="4">The sequence shown here is derived from an EMBL/GenBank/DDBJ whole genome shotgun (WGS) entry which is preliminary data.</text>
</comment>
<gene>
    <name evidence="4" type="ORF">HOP12_12590</name>
</gene>
<feature type="coiled-coil region" evidence="1">
    <location>
        <begin position="53"/>
        <end position="110"/>
    </location>
</feature>
<name>A0A849SK67_UNCEI</name>
<reference evidence="4 5" key="1">
    <citation type="submission" date="2020-04" db="EMBL/GenBank/DDBJ databases">
        <title>Metagenomic profiling of ammonia- and methane-oxidizing microorganisms in a Dutch drinking water treatment plant.</title>
        <authorList>
            <person name="Poghosyan L."/>
            <person name="Leucker S."/>
        </authorList>
    </citation>
    <scope>NUCLEOTIDE SEQUENCE [LARGE SCALE GENOMIC DNA]</scope>
    <source>
        <strain evidence="4">S-RSF-IL-03</strain>
    </source>
</reference>
<dbReference type="Proteomes" id="UP000580839">
    <property type="component" value="Unassembled WGS sequence"/>
</dbReference>